<sequence length="88" mass="9638">SSATYDGWNLSTAIFPDQQDADTSLIVDVDTFEIKTTRPICLFGIALKGKVGEQIKPSVKITRIDEDKVTLKEVEADQIHANSSVEGK</sequence>
<dbReference type="AlphaFoldDB" id="A0AAN4Z1E4"/>
<organism evidence="1 2">
    <name type="scientific">Pristionchus mayeri</name>
    <dbReference type="NCBI Taxonomy" id="1317129"/>
    <lineage>
        <taxon>Eukaryota</taxon>
        <taxon>Metazoa</taxon>
        <taxon>Ecdysozoa</taxon>
        <taxon>Nematoda</taxon>
        <taxon>Chromadorea</taxon>
        <taxon>Rhabditida</taxon>
        <taxon>Rhabditina</taxon>
        <taxon>Diplogasteromorpha</taxon>
        <taxon>Diplogasteroidea</taxon>
        <taxon>Neodiplogasteridae</taxon>
        <taxon>Pristionchus</taxon>
    </lineage>
</organism>
<dbReference type="Proteomes" id="UP001328107">
    <property type="component" value="Unassembled WGS sequence"/>
</dbReference>
<proteinExistence type="predicted"/>
<evidence type="ECO:0000313" key="1">
    <source>
        <dbReference type="EMBL" id="GMR30776.1"/>
    </source>
</evidence>
<keyword evidence="2" id="KW-1185">Reference proteome</keyword>
<comment type="caution">
    <text evidence="1">The sequence shown here is derived from an EMBL/GenBank/DDBJ whole genome shotgun (WGS) entry which is preliminary data.</text>
</comment>
<evidence type="ECO:0000313" key="2">
    <source>
        <dbReference type="Proteomes" id="UP001328107"/>
    </source>
</evidence>
<dbReference type="EMBL" id="BTRK01000001">
    <property type="protein sequence ID" value="GMR30776.1"/>
    <property type="molecule type" value="Genomic_DNA"/>
</dbReference>
<accession>A0AAN4Z1E4</accession>
<gene>
    <name evidence="1" type="ORF">PMAYCL1PPCAC_00971</name>
</gene>
<feature type="non-terminal residue" evidence="1">
    <location>
        <position position="88"/>
    </location>
</feature>
<name>A0AAN4Z1E4_9BILA</name>
<feature type="non-terminal residue" evidence="1">
    <location>
        <position position="1"/>
    </location>
</feature>
<protein>
    <submittedName>
        <fullName evidence="1">Uncharacterized protein</fullName>
    </submittedName>
</protein>
<reference evidence="2" key="1">
    <citation type="submission" date="2022-10" db="EMBL/GenBank/DDBJ databases">
        <title>Genome assembly of Pristionchus species.</title>
        <authorList>
            <person name="Yoshida K."/>
            <person name="Sommer R.J."/>
        </authorList>
    </citation>
    <scope>NUCLEOTIDE SEQUENCE [LARGE SCALE GENOMIC DNA]</scope>
    <source>
        <strain evidence="2">RS5460</strain>
    </source>
</reference>